<dbReference type="Proteomes" id="UP000266841">
    <property type="component" value="Unassembled WGS sequence"/>
</dbReference>
<evidence type="ECO:0000313" key="4">
    <source>
        <dbReference type="EMBL" id="EJK69024.1"/>
    </source>
</evidence>
<dbReference type="GO" id="GO:0003723">
    <property type="term" value="F:RNA binding"/>
    <property type="evidence" value="ECO:0007669"/>
    <property type="project" value="InterPro"/>
</dbReference>
<evidence type="ECO:0000259" key="2">
    <source>
        <dbReference type="Pfam" id="PF06485"/>
    </source>
</evidence>
<organism evidence="4 5">
    <name type="scientific">Thalassiosira oceanica</name>
    <name type="common">Marine diatom</name>
    <dbReference type="NCBI Taxonomy" id="159749"/>
    <lineage>
        <taxon>Eukaryota</taxon>
        <taxon>Sar</taxon>
        <taxon>Stramenopiles</taxon>
        <taxon>Ochrophyta</taxon>
        <taxon>Bacillariophyta</taxon>
        <taxon>Coscinodiscophyceae</taxon>
        <taxon>Thalassiosirophycidae</taxon>
        <taxon>Thalassiosirales</taxon>
        <taxon>Thalassiosiraceae</taxon>
        <taxon>Thalassiosira</taxon>
    </lineage>
</organism>
<dbReference type="PANTHER" id="PTHR34556:SF2">
    <property type="entry name" value="PROTEIN TAB2 HOMOLOG, CHLOROPLASTIC"/>
    <property type="match status" value="1"/>
</dbReference>
<dbReference type="InterPro" id="IPR009472">
    <property type="entry name" value="Tab2-like"/>
</dbReference>
<sequence>QHCQEEEQNEPSNGQRSSTVALQHAPADNYALSGMGRGPEPVVHRDAGLPIALHLIAAKTRTRRQVNRAREGERIHTDTEVFHRGGVSGERFGVRRLGYRDGRLGAGLLQPSRPGGGKKLWEILITDSSGNLRVCRSLPSNKVNSREVRKVVEDVIGESEVKPGTIRFFRGAMFNMINIALSEIDVVAKPSRCTFALAQWLEERNRDVYPQMEGYQAAKARLGGVGGTFLDIRTAVKLPDALRGEKYAFVGLPLAEFIEGGSVNNENIGVGRLCPVDSTLPADSFVQGVVILTSRAKALASWLAGTEVGGIKADIRKRELVMETDIDNQYLMAKLDDDQRREAANFEEGKDSLNGLHFVSVQEDENDDPAGFWLLREIPDNL</sequence>
<evidence type="ECO:0000313" key="5">
    <source>
        <dbReference type="Proteomes" id="UP000266841"/>
    </source>
</evidence>
<dbReference type="Pfam" id="PF06485">
    <property type="entry name" value="Tab2-like_N"/>
    <property type="match status" value="1"/>
</dbReference>
<dbReference type="InterPro" id="IPR046761">
    <property type="entry name" value="Tab2-like_C"/>
</dbReference>
<dbReference type="eggNOG" id="ENOG502QVJR">
    <property type="taxonomic scope" value="Eukaryota"/>
</dbReference>
<reference evidence="4 5" key="1">
    <citation type="journal article" date="2012" name="Genome Biol.">
        <title>Genome and low-iron response of an oceanic diatom adapted to chronic iron limitation.</title>
        <authorList>
            <person name="Lommer M."/>
            <person name="Specht M."/>
            <person name="Roy A.S."/>
            <person name="Kraemer L."/>
            <person name="Andreson R."/>
            <person name="Gutowska M.A."/>
            <person name="Wolf J."/>
            <person name="Bergner S.V."/>
            <person name="Schilhabel M.B."/>
            <person name="Klostermeier U.C."/>
            <person name="Beiko R.G."/>
            <person name="Rosenstiel P."/>
            <person name="Hippler M."/>
            <person name="Laroche J."/>
        </authorList>
    </citation>
    <scope>NUCLEOTIDE SEQUENCE [LARGE SCALE GENOMIC DNA]</scope>
    <source>
        <strain evidence="4 5">CCMP1005</strain>
    </source>
</reference>
<evidence type="ECO:0000256" key="1">
    <source>
        <dbReference type="SAM" id="MobiDB-lite"/>
    </source>
</evidence>
<dbReference type="Pfam" id="PF20429">
    <property type="entry name" value="Tab2-like_C"/>
    <property type="match status" value="1"/>
</dbReference>
<dbReference type="OMA" id="FFRRQMN"/>
<name>K0SVP4_THAOC</name>
<dbReference type="EMBL" id="AGNL01010566">
    <property type="protein sequence ID" value="EJK69024.1"/>
    <property type="molecule type" value="Genomic_DNA"/>
</dbReference>
<dbReference type="OrthoDB" id="3833at2759"/>
<gene>
    <name evidence="4" type="ORF">THAOC_09759</name>
</gene>
<dbReference type="PANTHER" id="PTHR34556">
    <property type="match status" value="1"/>
</dbReference>
<dbReference type="InterPro" id="IPR046760">
    <property type="entry name" value="Tab2-like_N"/>
</dbReference>
<feature type="domain" description="RNA-binding protein Tab2-like N-terminal" evidence="2">
    <location>
        <begin position="115"/>
        <end position="204"/>
    </location>
</feature>
<proteinExistence type="predicted"/>
<dbReference type="AlphaFoldDB" id="K0SVP4"/>
<feature type="non-terminal residue" evidence="4">
    <location>
        <position position="1"/>
    </location>
</feature>
<accession>K0SVP4</accession>
<feature type="region of interest" description="Disordered" evidence="1">
    <location>
        <begin position="1"/>
        <end position="20"/>
    </location>
</feature>
<evidence type="ECO:0000259" key="3">
    <source>
        <dbReference type="Pfam" id="PF20429"/>
    </source>
</evidence>
<feature type="domain" description="RNA-binding protein Tab2/Atab2 C-terminal" evidence="3">
    <location>
        <begin position="230"/>
        <end position="376"/>
    </location>
</feature>
<keyword evidence="5" id="KW-1185">Reference proteome</keyword>
<protein>
    <submittedName>
        <fullName evidence="4">Uncharacterized protein</fullName>
    </submittedName>
</protein>
<comment type="caution">
    <text evidence="4">The sequence shown here is derived from an EMBL/GenBank/DDBJ whole genome shotgun (WGS) entry which is preliminary data.</text>
</comment>
<feature type="compositionally biased region" description="Polar residues" evidence="1">
    <location>
        <begin position="10"/>
        <end position="20"/>
    </location>
</feature>